<dbReference type="HOGENOM" id="CLU_2997845_0_0_1"/>
<sequence>MSKLDVDEFQKYTSAAGKWTIQTNTILEHAEKDEGGKSAFEVGKVKRRVWAMGWRLP</sequence>
<organism evidence="1 2">
    <name type="scientific">Sclerotinia sclerotiorum (strain ATCC 18683 / 1980 / Ss-1)</name>
    <name type="common">White mold</name>
    <name type="synonym">Whetzelinia sclerotiorum</name>
    <dbReference type="NCBI Taxonomy" id="665079"/>
    <lineage>
        <taxon>Eukaryota</taxon>
        <taxon>Fungi</taxon>
        <taxon>Dikarya</taxon>
        <taxon>Ascomycota</taxon>
        <taxon>Pezizomycotina</taxon>
        <taxon>Leotiomycetes</taxon>
        <taxon>Helotiales</taxon>
        <taxon>Sclerotiniaceae</taxon>
        <taxon>Sclerotinia</taxon>
    </lineage>
</organism>
<dbReference type="GeneID" id="5489523"/>
<dbReference type="KEGG" id="ssl:SS1G_05970"/>
<dbReference type="RefSeq" id="XP_001593048.1">
    <property type="nucleotide sequence ID" value="XM_001592998.1"/>
</dbReference>
<gene>
    <name evidence="1" type="ORF">SS1G_05970</name>
</gene>
<name>A7EKX3_SCLS1</name>
<dbReference type="InParanoid" id="A7EKX3"/>
<reference evidence="2" key="1">
    <citation type="journal article" date="2011" name="PLoS Genet.">
        <title>Genomic analysis of the necrotrophic fungal pathogens Sclerotinia sclerotiorum and Botrytis cinerea.</title>
        <authorList>
            <person name="Amselem J."/>
            <person name="Cuomo C.A."/>
            <person name="van Kan J.A."/>
            <person name="Viaud M."/>
            <person name="Benito E.P."/>
            <person name="Couloux A."/>
            <person name="Coutinho P.M."/>
            <person name="de Vries R.P."/>
            <person name="Dyer P.S."/>
            <person name="Fillinger S."/>
            <person name="Fournier E."/>
            <person name="Gout L."/>
            <person name="Hahn M."/>
            <person name="Kohn L."/>
            <person name="Lapalu N."/>
            <person name="Plummer K.M."/>
            <person name="Pradier J.M."/>
            <person name="Quevillon E."/>
            <person name="Sharon A."/>
            <person name="Simon A."/>
            <person name="ten Have A."/>
            <person name="Tudzynski B."/>
            <person name="Tudzynski P."/>
            <person name="Wincker P."/>
            <person name="Andrew M."/>
            <person name="Anthouard V."/>
            <person name="Beever R.E."/>
            <person name="Beffa R."/>
            <person name="Benoit I."/>
            <person name="Bouzid O."/>
            <person name="Brault B."/>
            <person name="Chen Z."/>
            <person name="Choquer M."/>
            <person name="Collemare J."/>
            <person name="Cotton P."/>
            <person name="Danchin E.G."/>
            <person name="Da Silva C."/>
            <person name="Gautier A."/>
            <person name="Giraud C."/>
            <person name="Giraud T."/>
            <person name="Gonzalez C."/>
            <person name="Grossetete S."/>
            <person name="Guldener U."/>
            <person name="Henrissat B."/>
            <person name="Howlett B.J."/>
            <person name="Kodira C."/>
            <person name="Kretschmer M."/>
            <person name="Lappartient A."/>
            <person name="Leroch M."/>
            <person name="Levis C."/>
            <person name="Mauceli E."/>
            <person name="Neuveglise C."/>
            <person name="Oeser B."/>
            <person name="Pearson M."/>
            <person name="Poulain J."/>
            <person name="Poussereau N."/>
            <person name="Quesneville H."/>
            <person name="Rascle C."/>
            <person name="Schumacher J."/>
            <person name="Segurens B."/>
            <person name="Sexton A."/>
            <person name="Silva E."/>
            <person name="Sirven C."/>
            <person name="Soanes D.M."/>
            <person name="Talbot N.J."/>
            <person name="Templeton M."/>
            <person name="Yandava C."/>
            <person name="Yarden O."/>
            <person name="Zeng Q."/>
            <person name="Rollins J.A."/>
            <person name="Lebrun M.H."/>
            <person name="Dickman M."/>
        </authorList>
    </citation>
    <scope>NUCLEOTIDE SEQUENCE [LARGE SCALE GENOMIC DNA]</scope>
    <source>
        <strain evidence="2">ATCC 18683 / 1980 / Ss-1</strain>
    </source>
</reference>
<dbReference type="Proteomes" id="UP000001312">
    <property type="component" value="Unassembled WGS sequence"/>
</dbReference>
<evidence type="ECO:0000313" key="2">
    <source>
        <dbReference type="Proteomes" id="UP000001312"/>
    </source>
</evidence>
<protein>
    <submittedName>
        <fullName evidence="1">Uncharacterized protein</fullName>
    </submittedName>
</protein>
<dbReference type="EMBL" id="CH476627">
    <property type="protein sequence ID" value="EDO03489.1"/>
    <property type="molecule type" value="Genomic_DNA"/>
</dbReference>
<evidence type="ECO:0000313" key="1">
    <source>
        <dbReference type="EMBL" id="EDO03489.1"/>
    </source>
</evidence>
<proteinExistence type="predicted"/>
<keyword evidence="2" id="KW-1185">Reference proteome</keyword>
<accession>A7EKX3</accession>
<dbReference type="AlphaFoldDB" id="A7EKX3"/>